<keyword evidence="6" id="KW-1185">Reference proteome</keyword>
<feature type="chain" id="PRO_5018068940" description="Fibronectin type-III domain-containing protein" evidence="3">
    <location>
        <begin position="27"/>
        <end position="607"/>
    </location>
</feature>
<evidence type="ECO:0000259" key="4">
    <source>
        <dbReference type="PROSITE" id="PS50853"/>
    </source>
</evidence>
<dbReference type="GO" id="GO:0000272">
    <property type="term" value="P:polysaccharide catabolic process"/>
    <property type="evidence" value="ECO:0007669"/>
    <property type="project" value="UniProtKB-KW"/>
</dbReference>
<keyword evidence="2" id="KW-0119">Carbohydrate metabolism</keyword>
<evidence type="ECO:0000313" key="6">
    <source>
        <dbReference type="Proteomes" id="UP000279994"/>
    </source>
</evidence>
<dbReference type="InterPro" id="IPR003961">
    <property type="entry name" value="FN3_dom"/>
</dbReference>
<protein>
    <recommendedName>
        <fullName evidence="4">Fibronectin type-III domain-containing protein</fullName>
    </recommendedName>
</protein>
<dbReference type="RefSeq" id="WP_123221851.1">
    <property type="nucleotide sequence ID" value="NZ_RJSF01000009.1"/>
</dbReference>
<accession>A0A3N0GV73</accession>
<evidence type="ECO:0000313" key="5">
    <source>
        <dbReference type="EMBL" id="RNM16355.1"/>
    </source>
</evidence>
<reference evidence="5 6" key="1">
    <citation type="submission" date="2018-11" db="EMBL/GenBank/DDBJ databases">
        <authorList>
            <person name="Li F."/>
        </authorList>
    </citation>
    <scope>NUCLEOTIDE SEQUENCE [LARGE SCALE GENOMIC DNA]</scope>
    <source>
        <strain evidence="5 6">Gsoil 818</strain>
    </source>
</reference>
<organism evidence="5 6">
    <name type="scientific">Nocardioides pocheonensis</name>
    <dbReference type="NCBI Taxonomy" id="661485"/>
    <lineage>
        <taxon>Bacteria</taxon>
        <taxon>Bacillati</taxon>
        <taxon>Actinomycetota</taxon>
        <taxon>Actinomycetes</taxon>
        <taxon>Propionibacteriales</taxon>
        <taxon>Nocardioidaceae</taxon>
        <taxon>Nocardioides</taxon>
    </lineage>
</organism>
<dbReference type="PROSITE" id="PS50853">
    <property type="entry name" value="FN3"/>
    <property type="match status" value="1"/>
</dbReference>
<evidence type="ECO:0000256" key="3">
    <source>
        <dbReference type="SAM" id="SignalP"/>
    </source>
</evidence>
<dbReference type="Pfam" id="PF00041">
    <property type="entry name" value="fn3"/>
    <property type="match status" value="1"/>
</dbReference>
<keyword evidence="1" id="KW-0378">Hydrolase</keyword>
<dbReference type="Gene3D" id="3.40.390.10">
    <property type="entry name" value="Collagenase (Catalytic Domain)"/>
    <property type="match status" value="1"/>
</dbReference>
<dbReference type="SUPFAM" id="SSF49265">
    <property type="entry name" value="Fibronectin type III"/>
    <property type="match status" value="1"/>
</dbReference>
<dbReference type="SUPFAM" id="SSF55486">
    <property type="entry name" value="Metalloproteases ('zincins'), catalytic domain"/>
    <property type="match status" value="1"/>
</dbReference>
<evidence type="ECO:0000256" key="1">
    <source>
        <dbReference type="ARBA" id="ARBA00023295"/>
    </source>
</evidence>
<feature type="signal peptide" evidence="3">
    <location>
        <begin position="1"/>
        <end position="26"/>
    </location>
</feature>
<sequence length="607" mass="62462">MHPGLRSALALTGALALLGPTTHAVADTGGTPAPHSHVLARAGHGAAVVKALGDKLPAAAATNRMSPARLAAILESDPTAWLGPDGQMFYQETAQTLSAADATTQVAAASLPLSQTFALHSLPGSTHTIFLDFDGADVTGTWWNDNKGLAPGFHAGFSIDGDYSTFSSAELAYIQQVWQIVAEKYSPFDVDVTTQDPGPDAYNRAGLSDPTYGDHVVISDDAAALNATCGGGCSGVALVNTFDSTWRSDSYLEPAWVFSSMTSGSAVLTAETIAHEVGHTFGLHHDGDATHEYSSGHGNWFPLMGSSIRAVGQFSIGEYAGANNTEDDLALIAKEAPLRLDDRSNGMLLAEPLATGTLVDGVISTRTDQDVFVVNHPCNTNLVARATGIGAGASLDMSVTVLDSGGSTVAYGDPTSGQNALAWPYTPIGLDATATVSSAASGVYYVRIDGVGKGDPLTDGYSDYASVGQYQLAVSSCDGSLPVPTTPVTVTTTPTAPTSHPATATTPSAPGIGLASSGRRGHPITAVARWNAPASNGGAAITGYRVRAERLSRSGRVVGSVTSRLVGSGTHALTLALPQGRYRFRIVAYNQAGASPYSSASRVVVAR</sequence>
<dbReference type="GO" id="GO:0016798">
    <property type="term" value="F:hydrolase activity, acting on glycosyl bonds"/>
    <property type="evidence" value="ECO:0007669"/>
    <property type="project" value="UniProtKB-KW"/>
</dbReference>
<proteinExistence type="predicted"/>
<dbReference type="Proteomes" id="UP000279994">
    <property type="component" value="Unassembled WGS sequence"/>
</dbReference>
<dbReference type="AlphaFoldDB" id="A0A3N0GV73"/>
<dbReference type="EMBL" id="RJSF01000009">
    <property type="protein sequence ID" value="RNM16355.1"/>
    <property type="molecule type" value="Genomic_DNA"/>
</dbReference>
<dbReference type="GO" id="GO:0008237">
    <property type="term" value="F:metallopeptidase activity"/>
    <property type="evidence" value="ECO:0007669"/>
    <property type="project" value="InterPro"/>
</dbReference>
<gene>
    <name evidence="5" type="ORF">EFL26_05250</name>
</gene>
<dbReference type="OrthoDB" id="954626at2"/>
<dbReference type="CDD" id="cd00063">
    <property type="entry name" value="FN3"/>
    <property type="match status" value="1"/>
</dbReference>
<evidence type="ECO:0000256" key="2">
    <source>
        <dbReference type="ARBA" id="ARBA00023326"/>
    </source>
</evidence>
<dbReference type="Pfam" id="PF13582">
    <property type="entry name" value="Reprolysin_3"/>
    <property type="match status" value="1"/>
</dbReference>
<dbReference type="InterPro" id="IPR013783">
    <property type="entry name" value="Ig-like_fold"/>
</dbReference>
<comment type="caution">
    <text evidence="5">The sequence shown here is derived from an EMBL/GenBank/DDBJ whole genome shotgun (WGS) entry which is preliminary data.</text>
</comment>
<keyword evidence="2" id="KW-0624">Polysaccharide degradation</keyword>
<dbReference type="Gene3D" id="2.60.120.380">
    <property type="match status" value="1"/>
</dbReference>
<name>A0A3N0GV73_9ACTN</name>
<keyword evidence="1" id="KW-0326">Glycosidase</keyword>
<dbReference type="InterPro" id="IPR036116">
    <property type="entry name" value="FN3_sf"/>
</dbReference>
<dbReference type="InterPro" id="IPR024079">
    <property type="entry name" value="MetalloPept_cat_dom_sf"/>
</dbReference>
<dbReference type="Gene3D" id="2.60.40.10">
    <property type="entry name" value="Immunoglobulins"/>
    <property type="match status" value="1"/>
</dbReference>
<keyword evidence="3" id="KW-0732">Signal</keyword>
<dbReference type="SMART" id="SM00060">
    <property type="entry name" value="FN3"/>
    <property type="match status" value="1"/>
</dbReference>
<feature type="domain" description="Fibronectin type-III" evidence="4">
    <location>
        <begin position="506"/>
        <end position="607"/>
    </location>
</feature>